<evidence type="ECO:0000313" key="2">
    <source>
        <dbReference type="Proteomes" id="UP000828941"/>
    </source>
</evidence>
<organism evidence="1 2">
    <name type="scientific">Bauhinia variegata</name>
    <name type="common">Purple orchid tree</name>
    <name type="synonym">Phanera variegata</name>
    <dbReference type="NCBI Taxonomy" id="167791"/>
    <lineage>
        <taxon>Eukaryota</taxon>
        <taxon>Viridiplantae</taxon>
        <taxon>Streptophyta</taxon>
        <taxon>Embryophyta</taxon>
        <taxon>Tracheophyta</taxon>
        <taxon>Spermatophyta</taxon>
        <taxon>Magnoliopsida</taxon>
        <taxon>eudicotyledons</taxon>
        <taxon>Gunneridae</taxon>
        <taxon>Pentapetalae</taxon>
        <taxon>rosids</taxon>
        <taxon>fabids</taxon>
        <taxon>Fabales</taxon>
        <taxon>Fabaceae</taxon>
        <taxon>Cercidoideae</taxon>
        <taxon>Cercideae</taxon>
        <taxon>Bauhiniinae</taxon>
        <taxon>Bauhinia</taxon>
    </lineage>
</organism>
<protein>
    <submittedName>
        <fullName evidence="1">Uncharacterized protein</fullName>
    </submittedName>
</protein>
<dbReference type="Proteomes" id="UP000828941">
    <property type="component" value="Chromosome 12"/>
</dbReference>
<comment type="caution">
    <text evidence="1">The sequence shown here is derived from an EMBL/GenBank/DDBJ whole genome shotgun (WGS) entry which is preliminary data.</text>
</comment>
<name>A0ACB9LF27_BAUVA</name>
<evidence type="ECO:0000313" key="1">
    <source>
        <dbReference type="EMBL" id="KAI4308208.1"/>
    </source>
</evidence>
<dbReference type="EMBL" id="CM039437">
    <property type="protein sequence ID" value="KAI4308208.1"/>
    <property type="molecule type" value="Genomic_DNA"/>
</dbReference>
<accession>A0ACB9LF27</accession>
<keyword evidence="2" id="KW-1185">Reference proteome</keyword>
<sequence>MSHLLIFTFISSSFSETNPNRILLLVLVPKRTQLSFTAQVRFTQQEKKKEETESSSPGLYNNFILLFFSFISIDRQKNVESQCLNCGGGKSSGGDLRTHQTTTYGKSTKNLCFLNSSGLSVPSCGLRTTL</sequence>
<gene>
    <name evidence="1" type="ORF">L6164_031306</name>
</gene>
<reference evidence="1 2" key="1">
    <citation type="journal article" date="2022" name="DNA Res.">
        <title>Chromosomal-level genome assembly of the orchid tree Bauhinia variegata (Leguminosae; Cercidoideae) supports the allotetraploid origin hypothesis of Bauhinia.</title>
        <authorList>
            <person name="Zhong Y."/>
            <person name="Chen Y."/>
            <person name="Zheng D."/>
            <person name="Pang J."/>
            <person name="Liu Y."/>
            <person name="Luo S."/>
            <person name="Meng S."/>
            <person name="Qian L."/>
            <person name="Wei D."/>
            <person name="Dai S."/>
            <person name="Zhou R."/>
        </authorList>
    </citation>
    <scope>NUCLEOTIDE SEQUENCE [LARGE SCALE GENOMIC DNA]</scope>
    <source>
        <strain evidence="1">BV-YZ2020</strain>
    </source>
</reference>
<proteinExistence type="predicted"/>